<comment type="subcellular location">
    <subcellularLocation>
        <location evidence="1">Cell membrane</location>
        <topology evidence="1">Multi-pass membrane protein</topology>
    </subcellularLocation>
</comment>
<dbReference type="GO" id="GO:0098797">
    <property type="term" value="C:plasma membrane protein complex"/>
    <property type="evidence" value="ECO:0007669"/>
    <property type="project" value="TreeGrafter"/>
</dbReference>
<evidence type="ECO:0000256" key="4">
    <source>
        <dbReference type="ARBA" id="ARBA00022692"/>
    </source>
</evidence>
<sequence>MNPRRSVLSSFSLISLVGVMLGVLALVVVMSVFAGLERNVKQRYLEALPHVLLMRDHRMVREEADEAISMVKKLPNVESATAYVADNVVIDAPIDQRPVDFRAVDTSDPVQVAGLEKLLDKKAYPGSSADLGIDDRVVISSLVAENLHISVGDKIRLISTRNVREVMRIFKSTERPPVREAFPEVWKKISPVLGSGWKVDGDKTTLTLAEYRETYAALQAIYEDDIRQAERDKIESILFAMDESAINETDGVFIFPAESRQRIETSLAELGVTDTEKMDAEVLKSLKSLVLPKEVEVMGIYPASMMAATPALFVPLPLAQDLAGLGDSVQGIRITLTDPYEAENFKAAAGRSFDPDWTWHTWGEAYEPFFRLIGQQRVMMYFVLIFIMLVSAFSIMAVMFTITIQKRREIGVMKSLGASSGQIIRVFLYQGMILGSLGGLLGVGLGRIVIAFRGELQGVLRIFGFDPFSAALIGSDILPAYNDAWEQAAFATIAFLLCSLAAFVPAYFAARSDAAKSLRNL</sequence>
<feature type="domain" description="ABC3 transporter permease C-terminal" evidence="8">
    <location>
        <begin position="382"/>
        <end position="511"/>
    </location>
</feature>
<feature type="transmembrane region" description="Helical" evidence="7">
    <location>
        <begin position="378"/>
        <end position="404"/>
    </location>
</feature>
<keyword evidence="6 7" id="KW-0472">Membrane</keyword>
<dbReference type="Pfam" id="PF02687">
    <property type="entry name" value="FtsX"/>
    <property type="match status" value="1"/>
</dbReference>
<dbReference type="Pfam" id="PF12704">
    <property type="entry name" value="MacB_PCD"/>
    <property type="match status" value="1"/>
</dbReference>
<feature type="transmembrane region" description="Helical" evidence="7">
    <location>
        <begin position="12"/>
        <end position="36"/>
    </location>
</feature>
<gene>
    <name evidence="10" type="ORF">JIN84_20125</name>
</gene>
<keyword evidence="11" id="KW-1185">Reference proteome</keyword>
<comment type="similarity">
    <text evidence="2">Belongs to the ABC-4 integral membrane protein family. LolC/E subfamily.</text>
</comment>
<evidence type="ECO:0000259" key="9">
    <source>
        <dbReference type="Pfam" id="PF12704"/>
    </source>
</evidence>
<comment type="caution">
    <text evidence="10">The sequence shown here is derived from an EMBL/GenBank/DDBJ whole genome shotgun (WGS) entry which is preliminary data.</text>
</comment>
<dbReference type="InterPro" id="IPR051447">
    <property type="entry name" value="Lipoprotein-release_system"/>
</dbReference>
<keyword evidence="4 7" id="KW-0812">Transmembrane</keyword>
<feature type="transmembrane region" description="Helical" evidence="7">
    <location>
        <begin position="488"/>
        <end position="510"/>
    </location>
</feature>
<proteinExistence type="inferred from homology"/>
<protein>
    <submittedName>
        <fullName evidence="10">ABC transporter permease</fullName>
    </submittedName>
</protein>
<feature type="transmembrane region" description="Helical" evidence="7">
    <location>
        <begin position="424"/>
        <end position="450"/>
    </location>
</feature>
<evidence type="ECO:0000256" key="6">
    <source>
        <dbReference type="ARBA" id="ARBA00023136"/>
    </source>
</evidence>
<evidence type="ECO:0000256" key="5">
    <source>
        <dbReference type="ARBA" id="ARBA00022989"/>
    </source>
</evidence>
<evidence type="ECO:0000313" key="11">
    <source>
        <dbReference type="Proteomes" id="UP000600139"/>
    </source>
</evidence>
<dbReference type="GO" id="GO:0044874">
    <property type="term" value="P:lipoprotein localization to outer membrane"/>
    <property type="evidence" value="ECO:0007669"/>
    <property type="project" value="TreeGrafter"/>
</dbReference>
<keyword evidence="5 7" id="KW-1133">Transmembrane helix</keyword>
<evidence type="ECO:0000256" key="7">
    <source>
        <dbReference type="SAM" id="Phobius"/>
    </source>
</evidence>
<organism evidence="10 11">
    <name type="scientific">Luteolibacter yonseiensis</name>
    <dbReference type="NCBI Taxonomy" id="1144680"/>
    <lineage>
        <taxon>Bacteria</taxon>
        <taxon>Pseudomonadati</taxon>
        <taxon>Verrucomicrobiota</taxon>
        <taxon>Verrucomicrobiia</taxon>
        <taxon>Verrucomicrobiales</taxon>
        <taxon>Verrucomicrobiaceae</taxon>
        <taxon>Luteolibacter</taxon>
    </lineage>
</organism>
<dbReference type="InterPro" id="IPR025857">
    <property type="entry name" value="MacB_PCD"/>
</dbReference>
<dbReference type="PANTHER" id="PTHR30489">
    <property type="entry name" value="LIPOPROTEIN-RELEASING SYSTEM TRANSMEMBRANE PROTEIN LOLE"/>
    <property type="match status" value="1"/>
</dbReference>
<evidence type="ECO:0000313" key="10">
    <source>
        <dbReference type="EMBL" id="MBK1817940.1"/>
    </source>
</evidence>
<evidence type="ECO:0000259" key="8">
    <source>
        <dbReference type="Pfam" id="PF02687"/>
    </source>
</evidence>
<dbReference type="InterPro" id="IPR003838">
    <property type="entry name" value="ABC3_permease_C"/>
</dbReference>
<evidence type="ECO:0000256" key="2">
    <source>
        <dbReference type="ARBA" id="ARBA00005236"/>
    </source>
</evidence>
<name>A0A934VDA3_9BACT</name>
<evidence type="ECO:0000256" key="1">
    <source>
        <dbReference type="ARBA" id="ARBA00004651"/>
    </source>
</evidence>
<dbReference type="EMBL" id="JAENIK010000012">
    <property type="protein sequence ID" value="MBK1817940.1"/>
    <property type="molecule type" value="Genomic_DNA"/>
</dbReference>
<dbReference type="AlphaFoldDB" id="A0A934VDA3"/>
<evidence type="ECO:0000256" key="3">
    <source>
        <dbReference type="ARBA" id="ARBA00022475"/>
    </source>
</evidence>
<keyword evidence="3" id="KW-1003">Cell membrane</keyword>
<accession>A0A934VDA3</accession>
<feature type="domain" description="MacB-like periplasmic core" evidence="9">
    <location>
        <begin position="12"/>
        <end position="158"/>
    </location>
</feature>
<reference evidence="10" key="1">
    <citation type="submission" date="2021-01" db="EMBL/GenBank/DDBJ databases">
        <title>Modified the classification status of verrucomicrobia.</title>
        <authorList>
            <person name="Feng X."/>
        </authorList>
    </citation>
    <scope>NUCLEOTIDE SEQUENCE</scope>
    <source>
        <strain evidence="10">JCM 18052</strain>
    </source>
</reference>
<dbReference type="Proteomes" id="UP000600139">
    <property type="component" value="Unassembled WGS sequence"/>
</dbReference>
<dbReference type="RefSeq" id="WP_200352865.1">
    <property type="nucleotide sequence ID" value="NZ_BAABHZ010000001.1"/>
</dbReference>
<dbReference type="PANTHER" id="PTHR30489:SF0">
    <property type="entry name" value="LIPOPROTEIN-RELEASING SYSTEM TRANSMEMBRANE PROTEIN LOLE"/>
    <property type="match status" value="1"/>
</dbReference>